<gene>
    <name evidence="2" type="ORF">P0O15_12320</name>
</gene>
<dbReference type="Gene3D" id="2.10.260.10">
    <property type="match status" value="1"/>
</dbReference>
<dbReference type="GO" id="GO:0003677">
    <property type="term" value="F:DNA binding"/>
    <property type="evidence" value="ECO:0007669"/>
    <property type="project" value="UniProtKB-KW"/>
</dbReference>
<accession>A0ABT5XBB6</accession>
<evidence type="ECO:0000259" key="1">
    <source>
        <dbReference type="Pfam" id="PF04014"/>
    </source>
</evidence>
<protein>
    <submittedName>
        <fullName evidence="2">AbrB/MazE/SpoVT family DNA-binding domain-containing protein</fullName>
    </submittedName>
</protein>
<feature type="domain" description="SpoVT-AbrB" evidence="1">
    <location>
        <begin position="16"/>
        <end position="38"/>
    </location>
</feature>
<proteinExistence type="predicted"/>
<dbReference type="NCBIfam" id="TIGR01439">
    <property type="entry name" value="lp_hng_hel_AbrB"/>
    <property type="match status" value="1"/>
</dbReference>
<organism evidence="2 3">
    <name type="scientific">Candidatus Methanocrinis natronophilus</name>
    <dbReference type="NCBI Taxonomy" id="3033396"/>
    <lineage>
        <taxon>Archaea</taxon>
        <taxon>Methanobacteriati</taxon>
        <taxon>Methanobacteriota</taxon>
        <taxon>Stenosarchaea group</taxon>
        <taxon>Methanomicrobia</taxon>
        <taxon>Methanotrichales</taxon>
        <taxon>Methanotrichaceae</taxon>
        <taxon>Methanocrinis</taxon>
    </lineage>
</organism>
<dbReference type="RefSeq" id="WP_213861251.1">
    <property type="nucleotide sequence ID" value="NZ_JARFPK010000093.1"/>
</dbReference>
<dbReference type="EMBL" id="JARFPK010000093">
    <property type="protein sequence ID" value="MDF0591943.1"/>
    <property type="molecule type" value="Genomic_DNA"/>
</dbReference>
<evidence type="ECO:0000313" key="2">
    <source>
        <dbReference type="EMBL" id="MDF0591943.1"/>
    </source>
</evidence>
<sequence length="54" mass="6132">MREYTTVVRVFSGGKVTIPKSIRDAMRLKDGDLVEITIRIVEEDQDRETAKPPA</sequence>
<dbReference type="SUPFAM" id="SSF89447">
    <property type="entry name" value="AbrB/MazE/MraZ-like"/>
    <property type="match status" value="1"/>
</dbReference>
<name>A0ABT5XBB6_9EURY</name>
<comment type="caution">
    <text evidence="2">The sequence shown here is derived from an EMBL/GenBank/DDBJ whole genome shotgun (WGS) entry which is preliminary data.</text>
</comment>
<keyword evidence="3" id="KW-1185">Reference proteome</keyword>
<dbReference type="Pfam" id="PF04014">
    <property type="entry name" value="MazE_antitoxin"/>
    <property type="match status" value="1"/>
</dbReference>
<evidence type="ECO:0000313" key="3">
    <source>
        <dbReference type="Proteomes" id="UP001220010"/>
    </source>
</evidence>
<dbReference type="InterPro" id="IPR007159">
    <property type="entry name" value="SpoVT-AbrB_dom"/>
</dbReference>
<reference evidence="2 3" key="1">
    <citation type="submission" date="2023-03" db="EMBL/GenBank/DDBJ databases">
        <title>WGS of Methanotrichaceae archaeon Mx.</title>
        <authorList>
            <person name="Sorokin D.Y."/>
            <person name="Merkel A.Y."/>
        </authorList>
    </citation>
    <scope>NUCLEOTIDE SEQUENCE [LARGE SCALE GENOMIC DNA]</scope>
    <source>
        <strain evidence="2 3">Mx</strain>
    </source>
</reference>
<dbReference type="Proteomes" id="UP001220010">
    <property type="component" value="Unassembled WGS sequence"/>
</dbReference>
<keyword evidence="2" id="KW-0238">DNA-binding</keyword>
<dbReference type="InterPro" id="IPR037914">
    <property type="entry name" value="SpoVT-AbrB_sf"/>
</dbReference>